<evidence type="ECO:0000259" key="8">
    <source>
        <dbReference type="PROSITE" id="PS50850"/>
    </source>
</evidence>
<evidence type="ECO:0000256" key="2">
    <source>
        <dbReference type="ARBA" id="ARBA00022448"/>
    </source>
</evidence>
<feature type="transmembrane region" description="Helical" evidence="7">
    <location>
        <begin position="224"/>
        <end position="245"/>
    </location>
</feature>
<keyword evidence="3" id="KW-1003">Cell membrane</keyword>
<dbReference type="CDD" id="cd17321">
    <property type="entry name" value="MFS_MMR_MDR_like"/>
    <property type="match status" value="1"/>
</dbReference>
<dbReference type="Gene3D" id="1.20.1250.20">
    <property type="entry name" value="MFS general substrate transporter like domains"/>
    <property type="match status" value="1"/>
</dbReference>
<proteinExistence type="predicted"/>
<feature type="transmembrane region" description="Helical" evidence="7">
    <location>
        <begin position="109"/>
        <end position="127"/>
    </location>
</feature>
<evidence type="ECO:0000313" key="9">
    <source>
        <dbReference type="EMBL" id="BBB92496.1"/>
    </source>
</evidence>
<feature type="transmembrane region" description="Helical" evidence="7">
    <location>
        <begin position="266"/>
        <end position="288"/>
    </location>
</feature>
<dbReference type="AlphaFoldDB" id="A0A348AN48"/>
<evidence type="ECO:0000256" key="4">
    <source>
        <dbReference type="ARBA" id="ARBA00022692"/>
    </source>
</evidence>
<reference evidence="9 10" key="1">
    <citation type="journal article" date="2018" name="Int. J. Syst. Evol. Microbiol.">
        <title>Methylomusa anaerophila gen. nov., sp. nov., an anaerobic methanol-utilizing bacterium isolated from a microbial fuel cell.</title>
        <authorList>
            <person name="Amano N."/>
            <person name="Yamamuro A."/>
            <person name="Miyahara M."/>
            <person name="Kouzuma A."/>
            <person name="Abe T."/>
            <person name="Watanabe K."/>
        </authorList>
    </citation>
    <scope>NUCLEOTIDE SEQUENCE [LARGE SCALE GENOMIC DNA]</scope>
    <source>
        <strain evidence="9 10">MMFC1</strain>
    </source>
</reference>
<keyword evidence="2" id="KW-0813">Transport</keyword>
<keyword evidence="4 7" id="KW-0812">Transmembrane</keyword>
<evidence type="ECO:0000256" key="6">
    <source>
        <dbReference type="ARBA" id="ARBA00023136"/>
    </source>
</evidence>
<dbReference type="GO" id="GO:0022857">
    <property type="term" value="F:transmembrane transporter activity"/>
    <property type="evidence" value="ECO:0007669"/>
    <property type="project" value="InterPro"/>
</dbReference>
<feature type="transmembrane region" description="Helical" evidence="7">
    <location>
        <begin position="77"/>
        <end position="103"/>
    </location>
</feature>
<dbReference type="InterPro" id="IPR011701">
    <property type="entry name" value="MFS"/>
</dbReference>
<dbReference type="SUPFAM" id="SSF103473">
    <property type="entry name" value="MFS general substrate transporter"/>
    <property type="match status" value="1"/>
</dbReference>
<dbReference type="KEGG" id="mana:MAMMFC1_03189"/>
<feature type="transmembrane region" description="Helical" evidence="7">
    <location>
        <begin position="300"/>
        <end position="321"/>
    </location>
</feature>
<feature type="domain" description="Major facilitator superfamily (MFS) profile" evidence="8">
    <location>
        <begin position="11"/>
        <end position="466"/>
    </location>
</feature>
<evidence type="ECO:0000256" key="5">
    <source>
        <dbReference type="ARBA" id="ARBA00022989"/>
    </source>
</evidence>
<dbReference type="GO" id="GO:0005886">
    <property type="term" value="C:plasma membrane"/>
    <property type="evidence" value="ECO:0007669"/>
    <property type="project" value="UniProtKB-SubCell"/>
</dbReference>
<feature type="transmembrane region" description="Helical" evidence="7">
    <location>
        <begin position="45"/>
        <end position="65"/>
    </location>
</feature>
<feature type="transmembrane region" description="Helical" evidence="7">
    <location>
        <begin position="330"/>
        <end position="350"/>
    </location>
</feature>
<dbReference type="PANTHER" id="PTHR42718">
    <property type="entry name" value="MAJOR FACILITATOR SUPERFAMILY MULTIDRUG TRANSPORTER MFSC"/>
    <property type="match status" value="1"/>
</dbReference>
<name>A0A348AN48_9FIRM</name>
<protein>
    <submittedName>
        <fullName evidence="9">Multidrug resistance protein stp</fullName>
    </submittedName>
</protein>
<feature type="transmembrane region" description="Helical" evidence="7">
    <location>
        <begin position="139"/>
        <end position="159"/>
    </location>
</feature>
<keyword evidence="5 7" id="KW-1133">Transmembrane helix</keyword>
<keyword evidence="6 7" id="KW-0472">Membrane</keyword>
<feature type="transmembrane region" description="Helical" evidence="7">
    <location>
        <begin position="439"/>
        <end position="463"/>
    </location>
</feature>
<feature type="transmembrane region" description="Helical" evidence="7">
    <location>
        <begin position="165"/>
        <end position="186"/>
    </location>
</feature>
<organism evidence="9 10">
    <name type="scientific">Methylomusa anaerophila</name>
    <dbReference type="NCBI Taxonomy" id="1930071"/>
    <lineage>
        <taxon>Bacteria</taxon>
        <taxon>Bacillati</taxon>
        <taxon>Bacillota</taxon>
        <taxon>Negativicutes</taxon>
        <taxon>Selenomonadales</taxon>
        <taxon>Sporomusaceae</taxon>
        <taxon>Methylomusa</taxon>
    </lineage>
</organism>
<keyword evidence="10" id="KW-1185">Reference proteome</keyword>
<dbReference type="InterPro" id="IPR036259">
    <property type="entry name" value="MFS_trans_sf"/>
</dbReference>
<feature type="transmembrane region" description="Helical" evidence="7">
    <location>
        <begin position="12"/>
        <end position="33"/>
    </location>
</feature>
<dbReference type="Proteomes" id="UP000276437">
    <property type="component" value="Chromosome"/>
</dbReference>
<dbReference type="InterPro" id="IPR020846">
    <property type="entry name" value="MFS_dom"/>
</dbReference>
<gene>
    <name evidence="9" type="primary">stp_3</name>
    <name evidence="9" type="ORF">MAMMFC1_03189</name>
</gene>
<dbReference type="Gene3D" id="1.20.1720.10">
    <property type="entry name" value="Multidrug resistance protein D"/>
    <property type="match status" value="1"/>
</dbReference>
<dbReference type="PANTHER" id="PTHR42718:SF46">
    <property type="entry name" value="BLR6921 PROTEIN"/>
    <property type="match status" value="1"/>
</dbReference>
<evidence type="ECO:0000256" key="3">
    <source>
        <dbReference type="ARBA" id="ARBA00022475"/>
    </source>
</evidence>
<dbReference type="EMBL" id="AP018449">
    <property type="protein sequence ID" value="BBB92496.1"/>
    <property type="molecule type" value="Genomic_DNA"/>
</dbReference>
<evidence type="ECO:0000256" key="1">
    <source>
        <dbReference type="ARBA" id="ARBA00004651"/>
    </source>
</evidence>
<dbReference type="Pfam" id="PF07690">
    <property type="entry name" value="MFS_1"/>
    <property type="match status" value="1"/>
</dbReference>
<accession>A0A348AN48</accession>
<evidence type="ECO:0000313" key="10">
    <source>
        <dbReference type="Proteomes" id="UP000276437"/>
    </source>
</evidence>
<feature type="transmembrane region" description="Helical" evidence="7">
    <location>
        <begin position="198"/>
        <end position="218"/>
    </location>
</feature>
<comment type="subcellular location">
    <subcellularLocation>
        <location evidence="1">Cell membrane</location>
        <topology evidence="1">Multi-pass membrane protein</topology>
    </subcellularLocation>
</comment>
<sequence length="472" mass="50587">MNQQVEHSGYLVAGLSIAIFMSSLDTSVVNVVLPTLVTTFKTSFAAVQWVVLSYLLVVASLIVGAGKLGDVIGKKKLYIGGLATFTVASALCGMSATIIMLIISRALQGVGAAIVMALGFAIAQEWIHQKDIIRSMTILTAMVSLGFAVGPTLGGMLIHMFGWRAIFYINVPFGITAIFLVMKALPSFAEKKENTFDWKGTLILAVTLTTYICAMTLIEMKGFASGLVLSLLAASILELAIFIWMQSRVAHPLVMLNMFRDRLLTTSLLSGVFVYSNLMCAQILSSFFLARVDGFSETQIGIALSVGPLTTTLLGFVAGVLAKRFQPRKIMVVGIGIMIFGNLAMTTMAASDTYWDFCWRMALINGGLALFQTPNNLMVMGAAKSNQRGVVSGLLALGRSLGQITGASVMSSVFAQLVIKASKQGNPVATAEPVALITAYHQTFYIIMTYMILTAMIAALGVIQSEKRESAV</sequence>
<dbReference type="PROSITE" id="PS50850">
    <property type="entry name" value="MFS"/>
    <property type="match status" value="1"/>
</dbReference>
<dbReference type="PRINTS" id="PR01036">
    <property type="entry name" value="TCRTETB"/>
</dbReference>
<evidence type="ECO:0000256" key="7">
    <source>
        <dbReference type="SAM" id="Phobius"/>
    </source>
</evidence>